<accession>A0A0E2HBG3</accession>
<evidence type="ECO:0000313" key="2">
    <source>
        <dbReference type="Proteomes" id="UP000013085"/>
    </source>
</evidence>
<dbReference type="RefSeq" id="WP_002595600.1">
    <property type="nucleotide sequence ID" value="NZ_KB851019.1"/>
</dbReference>
<name>A0A0E2HBG3_9FIRM</name>
<proteinExistence type="predicted"/>
<dbReference type="PATRIC" id="fig|999408.3.peg.2101"/>
<dbReference type="HOGENOM" id="CLU_2664594_0_0_9"/>
<comment type="caution">
    <text evidence="1">The sequence shown here is derived from an EMBL/GenBank/DDBJ whole genome shotgun (WGS) entry which is preliminary data.</text>
</comment>
<dbReference type="EMBL" id="AGYR01000018">
    <property type="protein sequence ID" value="ENZ17187.1"/>
    <property type="molecule type" value="Genomic_DNA"/>
</dbReference>
<gene>
    <name evidence="1" type="ORF">HMPREF1090_01957</name>
</gene>
<evidence type="ECO:0000313" key="1">
    <source>
        <dbReference type="EMBL" id="ENZ17187.1"/>
    </source>
</evidence>
<sequence length="75" mass="7839">MGGYTAKLARRIKEQGAGGSSPLILAEYVSPSAIRIGGELFSHNVHGNPQCDAMAGDTVLAAQIGSSFYVICREV</sequence>
<protein>
    <submittedName>
        <fullName evidence="1">Uncharacterized protein</fullName>
    </submittedName>
</protein>
<organism evidence="1 2">
    <name type="scientific">[Clostridium] clostridioforme 90A8</name>
    <dbReference type="NCBI Taxonomy" id="999408"/>
    <lineage>
        <taxon>Bacteria</taxon>
        <taxon>Bacillati</taxon>
        <taxon>Bacillota</taxon>
        <taxon>Clostridia</taxon>
        <taxon>Lachnospirales</taxon>
        <taxon>Lachnospiraceae</taxon>
        <taxon>Enterocloster</taxon>
    </lineage>
</organism>
<reference evidence="1 2" key="1">
    <citation type="submission" date="2013-01" db="EMBL/GenBank/DDBJ databases">
        <title>The Genome Sequence of Clostridium clostridioforme 90A8.</title>
        <authorList>
            <consortium name="The Broad Institute Genome Sequencing Platform"/>
            <person name="Earl A."/>
            <person name="Ward D."/>
            <person name="Feldgarden M."/>
            <person name="Gevers D."/>
            <person name="Courvalin P."/>
            <person name="Lambert T."/>
            <person name="Walker B."/>
            <person name="Young S.K."/>
            <person name="Zeng Q."/>
            <person name="Gargeya S."/>
            <person name="Fitzgerald M."/>
            <person name="Haas B."/>
            <person name="Abouelleil A."/>
            <person name="Alvarado L."/>
            <person name="Arachchi H.M."/>
            <person name="Berlin A.M."/>
            <person name="Chapman S.B."/>
            <person name="Dewar J."/>
            <person name="Goldberg J."/>
            <person name="Griggs A."/>
            <person name="Gujja S."/>
            <person name="Hansen M."/>
            <person name="Howarth C."/>
            <person name="Imamovic A."/>
            <person name="Larimer J."/>
            <person name="McCowan C."/>
            <person name="Murphy C."/>
            <person name="Neiman D."/>
            <person name="Pearson M."/>
            <person name="Priest M."/>
            <person name="Roberts A."/>
            <person name="Saif S."/>
            <person name="Shea T."/>
            <person name="Sisk P."/>
            <person name="Sykes S."/>
            <person name="Wortman J."/>
            <person name="Nusbaum C."/>
            <person name="Birren B."/>
        </authorList>
    </citation>
    <scope>NUCLEOTIDE SEQUENCE [LARGE SCALE GENOMIC DNA]</scope>
    <source>
        <strain evidence="1 2">90A8</strain>
    </source>
</reference>
<dbReference type="Proteomes" id="UP000013085">
    <property type="component" value="Unassembled WGS sequence"/>
</dbReference>
<dbReference type="AlphaFoldDB" id="A0A0E2HBG3"/>